<sequence>MNLINLKGIINTNGLYGVGRLTRFNSSLAAAAESLTSAATKSQAATAESNLKRFWKNASVKCVEGRQIVHLDQRKLRTPAGNVLDLPQNKAALALLIAHEWQSQDKLIKPHALPITSLASRALDSFKCENEMENTCNDLIKYFETDAVSFFQDEPVQLVQLQEKHWRPLIEWASKRYNTPIKVFENVIVCKQPQESRQRLLNEIKQFDQFTLAAFERIVMHTKSFLIGLAVIDRHLSIDQASQAAHVEVKSQIARWGEVEDSHDVDHQDIRKQIGSAACSLIESRH</sequence>
<dbReference type="Pfam" id="PF07542">
    <property type="entry name" value="ATP12"/>
    <property type="match status" value="1"/>
</dbReference>
<dbReference type="InterPro" id="IPR042272">
    <property type="entry name" value="ATP12_ATP_synth-F1-assembly_N"/>
</dbReference>
<evidence type="ECO:0000256" key="5">
    <source>
        <dbReference type="ARBA" id="ARBA00023186"/>
    </source>
</evidence>
<evidence type="ECO:0000313" key="7">
    <source>
        <dbReference type="Proteomes" id="UP000306954"/>
    </source>
</evidence>
<dbReference type="InterPro" id="IPR023335">
    <property type="entry name" value="ATP12_ortho_dom_sf"/>
</dbReference>
<comment type="caution">
    <text evidence="6">The sequence shown here is derived from an EMBL/GenBank/DDBJ whole genome shotgun (WGS) entry which is preliminary data.</text>
</comment>
<dbReference type="EMBL" id="SPOF01000013">
    <property type="protein sequence ID" value="TIB13756.1"/>
    <property type="molecule type" value="Genomic_DNA"/>
</dbReference>
<protein>
    <recommendedName>
        <fullName evidence="8">ATP synthase mitochondrial F1 complex assembly factor 2</fullName>
    </recommendedName>
</protein>
<evidence type="ECO:0008006" key="8">
    <source>
        <dbReference type="Google" id="ProtNLM"/>
    </source>
</evidence>
<reference evidence="6 7" key="1">
    <citation type="submission" date="2019-03" db="EMBL/GenBank/DDBJ databases">
        <title>Sequencing 23 genomes of Wallemia ichthyophaga.</title>
        <authorList>
            <person name="Gostincar C."/>
        </authorList>
    </citation>
    <scope>NUCLEOTIDE SEQUENCE [LARGE SCALE GENOMIC DNA]</scope>
    <source>
        <strain evidence="6 7">EXF-8621</strain>
    </source>
</reference>
<accession>A0A4T0HDI3</accession>
<dbReference type="Proteomes" id="UP000306954">
    <property type="component" value="Unassembled WGS sequence"/>
</dbReference>
<keyword evidence="4" id="KW-0496">Mitochondrion</keyword>
<organism evidence="6 7">
    <name type="scientific">Wallemia ichthyophaga</name>
    <dbReference type="NCBI Taxonomy" id="245174"/>
    <lineage>
        <taxon>Eukaryota</taxon>
        <taxon>Fungi</taxon>
        <taxon>Dikarya</taxon>
        <taxon>Basidiomycota</taxon>
        <taxon>Wallemiomycotina</taxon>
        <taxon>Wallemiomycetes</taxon>
        <taxon>Wallemiales</taxon>
        <taxon>Wallemiaceae</taxon>
        <taxon>Wallemia</taxon>
    </lineage>
</organism>
<gene>
    <name evidence="6" type="ORF">E3P90_01476</name>
</gene>
<name>A0A4T0HDI3_WALIC</name>
<dbReference type="SUPFAM" id="SSF160909">
    <property type="entry name" value="ATP12-like"/>
    <property type="match status" value="1"/>
</dbReference>
<evidence type="ECO:0000256" key="2">
    <source>
        <dbReference type="ARBA" id="ARBA00008231"/>
    </source>
</evidence>
<dbReference type="GO" id="GO:0005739">
    <property type="term" value="C:mitochondrion"/>
    <property type="evidence" value="ECO:0007669"/>
    <property type="project" value="UniProtKB-SubCell"/>
</dbReference>
<comment type="similarity">
    <text evidence="2">Belongs to the ATP12 family.</text>
</comment>
<dbReference type="Gene3D" id="3.30.2180.10">
    <property type="entry name" value="ATP12-like"/>
    <property type="match status" value="1"/>
</dbReference>
<evidence type="ECO:0000256" key="1">
    <source>
        <dbReference type="ARBA" id="ARBA00004173"/>
    </source>
</evidence>
<proteinExistence type="inferred from homology"/>
<comment type="subcellular location">
    <subcellularLocation>
        <location evidence="1">Mitochondrion</location>
    </subcellularLocation>
</comment>
<dbReference type="GO" id="GO:0033615">
    <property type="term" value="P:mitochondrial proton-transporting ATP synthase complex assembly"/>
    <property type="evidence" value="ECO:0007669"/>
    <property type="project" value="TreeGrafter"/>
</dbReference>
<evidence type="ECO:0000313" key="6">
    <source>
        <dbReference type="EMBL" id="TIB13756.1"/>
    </source>
</evidence>
<evidence type="ECO:0000256" key="3">
    <source>
        <dbReference type="ARBA" id="ARBA00022946"/>
    </source>
</evidence>
<keyword evidence="5" id="KW-0143">Chaperone</keyword>
<dbReference type="PANTHER" id="PTHR21013">
    <property type="entry name" value="ATP SYNTHASE MITOCHONDRIAL F1 COMPLEX ASSEMBLY FACTOR 2/ATP12 PROTEIN, MITOCHONDRIAL PRECURSOR"/>
    <property type="match status" value="1"/>
</dbReference>
<dbReference type="InterPro" id="IPR011419">
    <property type="entry name" value="ATP12_ATP_synth-F1-assembly"/>
</dbReference>
<dbReference type="Gene3D" id="1.10.3580.10">
    <property type="entry name" value="ATP12 ATPase"/>
    <property type="match status" value="1"/>
</dbReference>
<dbReference type="PANTHER" id="PTHR21013:SF10">
    <property type="entry name" value="ATP SYNTHASE MITOCHONDRIAL F1 COMPLEX ASSEMBLY FACTOR 2"/>
    <property type="match status" value="1"/>
</dbReference>
<evidence type="ECO:0000256" key="4">
    <source>
        <dbReference type="ARBA" id="ARBA00023128"/>
    </source>
</evidence>
<keyword evidence="3" id="KW-0809">Transit peptide</keyword>
<dbReference type="AlphaFoldDB" id="A0A4T0HDI3"/>